<evidence type="ECO:0000313" key="3">
    <source>
        <dbReference type="EMBL" id="WNO52767.1"/>
    </source>
</evidence>
<feature type="domain" description="TonB C-terminal" evidence="2">
    <location>
        <begin position="558"/>
        <end position="649"/>
    </location>
</feature>
<dbReference type="EMBL" id="CP135076">
    <property type="protein sequence ID" value="WNO52767.1"/>
    <property type="molecule type" value="Genomic_DNA"/>
</dbReference>
<protein>
    <submittedName>
        <fullName evidence="3">Energy transducer TonB</fullName>
    </submittedName>
</protein>
<dbReference type="SUPFAM" id="SSF48452">
    <property type="entry name" value="TPR-like"/>
    <property type="match status" value="1"/>
</dbReference>
<accession>A0ABZ0B6D5</accession>
<sequence>MALRVLACGMALAGIVTVGADAAPVQDTGSGMTVQQAFEHATKLTDSGKDAEALAAWERLEQRVGNNPRSVAVVRLRKSDSLVALHRSDEALADLRAALDALPDDDPSLAEDRRRGFVMMGVIEEGRLDYAGALDAYRAALDLSSTSAERMAALRGMIATGTYIAPNEMAPRAKEAEALLKADDAFDGKARATVEMAISELYLNLGQFERAGDHAKEAVSELGGLTPRTDIDDVAARSDFAIAALKEGKDQLARKYLAYTVQSNELGLDSASQIVPPDCGGPEGFRPDDVAVVEFFVGADGSVPYARPVYANRQGVGLPFARAVRQWSWSAEQVAEMPAFFRARARVELRCATVAERPDVWNFLDGALTDWIADQGVATVPADDPSDARRLAADRRRLAATDPQNALARLPILFDMMTNRVTPYGERAALAEEALETAKAHDAPPLPRLAIALQLWQRGEDYRQALEQALQDPFYSADGQARAALDLIAAEEAGRKDQEAALAYLSDAASGSGLADKDPLRIGALVRTASIRADRGDTAAARAAFEKTGLAADQCAMLDAPPTSDSSVGSNAFPREARRWGFEGWVRLQYDVTADGHTDRVRAVASYPPFVFTEASEDVFRGLHYTKTYRPDGGAGCGGMMKGIHYRID</sequence>
<evidence type="ECO:0000259" key="2">
    <source>
        <dbReference type="PROSITE" id="PS52015"/>
    </source>
</evidence>
<keyword evidence="4" id="KW-1185">Reference proteome</keyword>
<evidence type="ECO:0000256" key="1">
    <source>
        <dbReference type="SAM" id="SignalP"/>
    </source>
</evidence>
<proteinExistence type="predicted"/>
<dbReference type="InterPro" id="IPR037682">
    <property type="entry name" value="TonB_C"/>
</dbReference>
<feature type="chain" id="PRO_5045859582" evidence="1">
    <location>
        <begin position="23"/>
        <end position="649"/>
    </location>
</feature>
<evidence type="ECO:0000313" key="4">
    <source>
        <dbReference type="Proteomes" id="UP001302249"/>
    </source>
</evidence>
<dbReference type="Gene3D" id="1.25.40.10">
    <property type="entry name" value="Tetratricopeptide repeat domain"/>
    <property type="match status" value="1"/>
</dbReference>
<organism evidence="3 4">
    <name type="scientific">Stakelama saccharophila</name>
    <dbReference type="NCBI Taxonomy" id="3075605"/>
    <lineage>
        <taxon>Bacteria</taxon>
        <taxon>Pseudomonadati</taxon>
        <taxon>Pseudomonadota</taxon>
        <taxon>Alphaproteobacteria</taxon>
        <taxon>Sphingomonadales</taxon>
        <taxon>Sphingomonadaceae</taxon>
        <taxon>Stakelama</taxon>
    </lineage>
</organism>
<name>A0ABZ0B6D5_9SPHN</name>
<dbReference type="RefSeq" id="WP_313913558.1">
    <property type="nucleotide sequence ID" value="NZ_CP135076.1"/>
</dbReference>
<reference evidence="3 4" key="1">
    <citation type="submission" date="2023-09" db="EMBL/GenBank/DDBJ databases">
        <authorList>
            <person name="Rey-Velasco X."/>
        </authorList>
    </citation>
    <scope>NUCLEOTIDE SEQUENCE [LARGE SCALE GENOMIC DNA]</scope>
    <source>
        <strain evidence="3 4">W311</strain>
    </source>
</reference>
<dbReference type="Gene3D" id="3.30.2420.10">
    <property type="entry name" value="TonB"/>
    <property type="match status" value="1"/>
</dbReference>
<dbReference type="Pfam" id="PF03544">
    <property type="entry name" value="TonB_C"/>
    <property type="match status" value="1"/>
</dbReference>
<dbReference type="PROSITE" id="PS52015">
    <property type="entry name" value="TONB_CTD"/>
    <property type="match status" value="1"/>
</dbReference>
<gene>
    <name evidence="3" type="ORF">RPR59_09860</name>
</gene>
<dbReference type="Proteomes" id="UP001302249">
    <property type="component" value="Chromosome"/>
</dbReference>
<feature type="signal peptide" evidence="1">
    <location>
        <begin position="1"/>
        <end position="22"/>
    </location>
</feature>
<keyword evidence="1" id="KW-0732">Signal</keyword>
<dbReference type="SUPFAM" id="SSF74653">
    <property type="entry name" value="TolA/TonB C-terminal domain"/>
    <property type="match status" value="1"/>
</dbReference>
<dbReference type="InterPro" id="IPR011990">
    <property type="entry name" value="TPR-like_helical_dom_sf"/>
</dbReference>